<dbReference type="AlphaFoldDB" id="A0AAU7DZL1"/>
<evidence type="ECO:0008006" key="2">
    <source>
        <dbReference type="Google" id="ProtNLM"/>
    </source>
</evidence>
<proteinExistence type="predicted"/>
<evidence type="ECO:0000313" key="1">
    <source>
        <dbReference type="EMBL" id="XBH22961.1"/>
    </source>
</evidence>
<organism evidence="1">
    <name type="scientific">Jonesiaceae bacterium BS-20</name>
    <dbReference type="NCBI Taxonomy" id="3120821"/>
    <lineage>
        <taxon>Bacteria</taxon>
        <taxon>Bacillati</taxon>
        <taxon>Actinomycetota</taxon>
        <taxon>Actinomycetes</taxon>
        <taxon>Micrococcales</taxon>
        <taxon>Jonesiaceae</taxon>
    </lineage>
</organism>
<name>A0AAU7DZL1_9MICO</name>
<protein>
    <recommendedName>
        <fullName evidence="2">Magnesium-dependent phosphatase-1</fullName>
    </recommendedName>
</protein>
<reference evidence="1" key="1">
    <citation type="submission" date="2024-02" db="EMBL/GenBank/DDBJ databases">
        <title>Tomenella chthoni gen. nov. sp. nov., a member of the family Jonesiaceae isolated from bat guano.</title>
        <authorList>
            <person name="Miller S.L."/>
            <person name="King J."/>
            <person name="Sankaranarayanan K."/>
            <person name="Lawson P.A."/>
        </authorList>
    </citation>
    <scope>NUCLEOTIDE SEQUENCE</scope>
    <source>
        <strain evidence="1">BS-20</strain>
    </source>
</reference>
<dbReference type="EMBL" id="CP146203">
    <property type="protein sequence ID" value="XBH22961.1"/>
    <property type="molecule type" value="Genomic_DNA"/>
</dbReference>
<sequence>MDAEPSQRTLVLLDFDWVVSPVAVDGLHRLWELPIANPDHEWVEFRSMGFTVHIRKEVIKFVNALAAHPLVDLYWLTSWDSFTEDFPSDSGGELPAIPYLPVQLTHDKSASMLALLETGSWSKVLLLEDYQSVVRRHRKALRTHRVARPSTPKLAARYITPPIHWGLSDFEIGQAWQFIHSKRRA</sequence>
<gene>
    <name evidence="1" type="ORF">V5R04_07050</name>
</gene>
<accession>A0AAU7DZL1</accession>